<feature type="domain" description="TLDc" evidence="7">
    <location>
        <begin position="446"/>
        <end position="698"/>
    </location>
</feature>
<sequence length="1004" mass="106221">MGQGQSTPPSLQRSHEELVKELANRFAQKCFTSLELYSLKDNFKSLADATVESPHVTRDSSQPKDSENDAENGKSGTSTDNTVNSNGSGTSNKTAEEHSRKPHVLRYLKEDTVARFLAIPDILGVSPVVFQMVSYLGAFPFLSDAPAVLGLEQLVIVVTLLTDRYKRVLAHGASDRRTLLFRSLAVHDRKLFSDDRKEAAAAARAQSTVPTGNEGFAVDASIDDNDGEEDVVKRSPADENDGCDDDLPNDDNDELAMAAFDALDYINSSVPTGPKASARKAADIAATLHGARIPADNFRRLLMLLILVAPLGPQEPISLYAGRFTGDALESLRETAQCILATFLDVETSPGIKFAHFDAIVPVCFPFLFSGFNALFEHFLFSKNLDLSRTKPGAGASASDANTDSTTTTTTTTPPPTLARRKSSAATIAATNIPIPPLLIQDSANKIMNLNILSQLSFFLPGSSLFHRMRPLYSGDNDGFSMGSFESKVFNWRAPTILLVKGTRISDTPRGPEATFASALPPRRFPHGNGKRVDDGGDDDGDDETLIFGAYVSQPWRLTHRDCFGDSDTVLFQLSPVHDVFGASTINRDYVAFVKPTAANNHAGGIGFGCPSPTGAAVKASLKQHQHVQSAVEGILPLGPLSLMIDGNFEFGAMTHDRGHSAKAHGGGAGGAFHPSAARLFSFQDRFSIEALEVWGCGGDDEAKEQAERWAWEAREAEARRRINLGTGDVDADRALLEMAGLVGANRSGGSMRSPSVSSWLRPWLFRTPFLTSAGCDDALASASASGSVGVAVAGVAVLLAPSSFLLRPPPNSPPSAASTPPPPAPLLPPAADAWARASRSAAATSCASSSASAASSLTPPAAPAAPAALRSSFRRAIRSRSALSSASRASSSLTHFSRPLLPLLFPVVGEVDAAADNGHDGKALREHARAEHALGLVVVALADGAGGVDKGGDGQDAADGNERFFEQLAAESLQGRRLIFAGSPALGHPRTLKPLMVPVPGKL</sequence>
<gene>
    <name evidence="8" type="ORF">SPBR_04572</name>
</gene>
<dbReference type="HOGENOM" id="CLU_011918_1_0_1"/>
<evidence type="ECO:0000313" key="8">
    <source>
        <dbReference type="EMBL" id="KIH87695.1"/>
    </source>
</evidence>
<dbReference type="InterPro" id="IPR006571">
    <property type="entry name" value="TLDc_dom"/>
</dbReference>
<evidence type="ECO:0000259" key="7">
    <source>
        <dbReference type="PROSITE" id="PS51886"/>
    </source>
</evidence>
<dbReference type="VEuPathDB" id="FungiDB:SPBR_04572"/>
<feature type="compositionally biased region" description="Basic and acidic residues" evidence="6">
    <location>
        <begin position="55"/>
        <end position="67"/>
    </location>
</feature>
<evidence type="ECO:0000256" key="2">
    <source>
        <dbReference type="ARBA" id="ARBA00004496"/>
    </source>
</evidence>
<dbReference type="AlphaFoldDB" id="A0A0C2IL43"/>
<evidence type="ECO:0000256" key="1">
    <source>
        <dbReference type="ARBA" id="ARBA00002738"/>
    </source>
</evidence>
<dbReference type="PANTHER" id="PTHR23354">
    <property type="entry name" value="NUCLEOLAR PROTEIN 7/ESTROGEN RECEPTOR COACTIVATOR-RELATED"/>
    <property type="match status" value="1"/>
</dbReference>
<organism evidence="8 9">
    <name type="scientific">Sporothrix brasiliensis 5110</name>
    <dbReference type="NCBI Taxonomy" id="1398154"/>
    <lineage>
        <taxon>Eukaryota</taxon>
        <taxon>Fungi</taxon>
        <taxon>Dikarya</taxon>
        <taxon>Ascomycota</taxon>
        <taxon>Pezizomycotina</taxon>
        <taxon>Sordariomycetes</taxon>
        <taxon>Sordariomycetidae</taxon>
        <taxon>Ophiostomatales</taxon>
        <taxon>Ophiostomataceae</taxon>
        <taxon>Sporothrix</taxon>
    </lineage>
</organism>
<dbReference type="OrthoDB" id="289228at2759"/>
<feature type="region of interest" description="Disordered" evidence="6">
    <location>
        <begin position="811"/>
        <end position="832"/>
    </location>
</feature>
<dbReference type="PROSITE" id="PS51886">
    <property type="entry name" value="TLDC"/>
    <property type="match status" value="1"/>
</dbReference>
<feature type="region of interest" description="Disordered" evidence="6">
    <location>
        <begin position="392"/>
        <end position="421"/>
    </location>
</feature>
<evidence type="ECO:0000256" key="3">
    <source>
        <dbReference type="ARBA" id="ARBA00006731"/>
    </source>
</evidence>
<proteinExistence type="inferred from homology"/>
<name>A0A0C2IL43_9PEZI</name>
<dbReference type="GeneID" id="63677770"/>
<keyword evidence="9" id="KW-1185">Reference proteome</keyword>
<reference evidence="8 9" key="1">
    <citation type="journal article" date="2014" name="BMC Genomics">
        <title>Comparative genomics of the major fungal agents of human and animal Sporotrichosis: Sporothrix schenckii and Sporothrix brasiliensis.</title>
        <authorList>
            <person name="Teixeira M.M."/>
            <person name="de Almeida L.G."/>
            <person name="Kubitschek-Barreira P."/>
            <person name="Alves F.L."/>
            <person name="Kioshima E.S."/>
            <person name="Abadio A.K."/>
            <person name="Fernandes L."/>
            <person name="Derengowski L.S."/>
            <person name="Ferreira K.S."/>
            <person name="Souza R.C."/>
            <person name="Ruiz J.C."/>
            <person name="de Andrade N.C."/>
            <person name="Paes H.C."/>
            <person name="Nicola A.M."/>
            <person name="Albuquerque P."/>
            <person name="Gerber A.L."/>
            <person name="Martins V.P."/>
            <person name="Peconick L.D."/>
            <person name="Neto A.V."/>
            <person name="Chaucanez C.B."/>
            <person name="Silva P.A."/>
            <person name="Cunha O.L."/>
            <person name="de Oliveira F.F."/>
            <person name="dos Santos T.C."/>
            <person name="Barros A.L."/>
            <person name="Soares M.A."/>
            <person name="de Oliveira L.M."/>
            <person name="Marini M.M."/>
            <person name="Villalobos-Duno H."/>
            <person name="Cunha M.M."/>
            <person name="de Hoog S."/>
            <person name="da Silveira J.F."/>
            <person name="Henrissat B."/>
            <person name="Nino-Vega G.A."/>
            <person name="Cisalpino P.S."/>
            <person name="Mora-Montes H.M."/>
            <person name="Almeida S.R."/>
            <person name="Stajich J.E."/>
            <person name="Lopes-Bezerra L.M."/>
            <person name="Vasconcelos A.T."/>
            <person name="Felipe M.S."/>
        </authorList>
    </citation>
    <scope>NUCLEOTIDE SEQUENCE [LARGE SCALE GENOMIC DNA]</scope>
    <source>
        <strain evidence="8 9">5110</strain>
    </source>
</reference>
<feature type="compositionally biased region" description="Acidic residues" evidence="6">
    <location>
        <begin position="238"/>
        <end position="250"/>
    </location>
</feature>
<dbReference type="RefSeq" id="XP_040615705.1">
    <property type="nucleotide sequence ID" value="XM_040762849.1"/>
</dbReference>
<dbReference type="Proteomes" id="UP000031575">
    <property type="component" value="Unassembled WGS sequence"/>
</dbReference>
<comment type="similarity">
    <text evidence="3">Belongs to the RTC5 family.</text>
</comment>
<protein>
    <recommendedName>
        <fullName evidence="4">Restriction of telomere capping protein 5</fullName>
    </recommendedName>
</protein>
<feature type="region of interest" description="Disordered" evidence="6">
    <location>
        <begin position="51"/>
        <end position="103"/>
    </location>
</feature>
<dbReference type="PANTHER" id="PTHR23354:SF130">
    <property type="entry name" value="RESTRICTION OF TELOMERE CAPPING PROTEIN 5"/>
    <property type="match status" value="1"/>
</dbReference>
<comment type="subcellular location">
    <subcellularLocation>
        <location evidence="2">Cytoplasm</location>
    </subcellularLocation>
</comment>
<dbReference type="GO" id="GO:0005737">
    <property type="term" value="C:cytoplasm"/>
    <property type="evidence" value="ECO:0007669"/>
    <property type="project" value="UniProtKB-SubCell"/>
</dbReference>
<evidence type="ECO:0000313" key="9">
    <source>
        <dbReference type="Proteomes" id="UP000031575"/>
    </source>
</evidence>
<dbReference type="SMART" id="SM00584">
    <property type="entry name" value="TLDc"/>
    <property type="match status" value="1"/>
</dbReference>
<evidence type="ECO:0000256" key="5">
    <source>
        <dbReference type="ARBA" id="ARBA00022490"/>
    </source>
</evidence>
<dbReference type="EMBL" id="AWTV01000010">
    <property type="protein sequence ID" value="KIH87695.1"/>
    <property type="molecule type" value="Genomic_DNA"/>
</dbReference>
<keyword evidence="5" id="KW-0963">Cytoplasm</keyword>
<feature type="region of interest" description="Disordered" evidence="6">
    <location>
        <begin position="203"/>
        <end position="250"/>
    </location>
</feature>
<evidence type="ECO:0000256" key="4">
    <source>
        <dbReference type="ARBA" id="ARBA00015163"/>
    </source>
</evidence>
<accession>A0A0C2IL43</accession>
<comment type="caution">
    <text evidence="8">The sequence shown here is derived from an EMBL/GenBank/DDBJ whole genome shotgun (WGS) entry which is preliminary data.</text>
</comment>
<dbReference type="Pfam" id="PF07534">
    <property type="entry name" value="TLD"/>
    <property type="match status" value="1"/>
</dbReference>
<dbReference type="GO" id="GO:0005634">
    <property type="term" value="C:nucleus"/>
    <property type="evidence" value="ECO:0007669"/>
    <property type="project" value="TreeGrafter"/>
</dbReference>
<comment type="function">
    <text evidence="1">May be involved in a process influencing telomere capping.</text>
</comment>
<feature type="compositionally biased region" description="Low complexity" evidence="6">
    <location>
        <begin position="75"/>
        <end position="93"/>
    </location>
</feature>
<feature type="compositionally biased region" description="Pro residues" evidence="6">
    <location>
        <begin position="811"/>
        <end position="829"/>
    </location>
</feature>
<dbReference type="GO" id="GO:0006979">
    <property type="term" value="P:response to oxidative stress"/>
    <property type="evidence" value="ECO:0007669"/>
    <property type="project" value="TreeGrafter"/>
</dbReference>
<evidence type="ECO:0000256" key="6">
    <source>
        <dbReference type="SAM" id="MobiDB-lite"/>
    </source>
</evidence>
<feature type="region of interest" description="Disordered" evidence="6">
    <location>
        <begin position="510"/>
        <end position="539"/>
    </location>
</feature>